<keyword evidence="6 9" id="KW-0093">Biotin biosynthesis</keyword>
<evidence type="ECO:0000313" key="14">
    <source>
        <dbReference type="Proteomes" id="UP000675747"/>
    </source>
</evidence>
<protein>
    <recommendedName>
        <fullName evidence="9">8-amino-7-oxononanoate synthase</fullName>
        <shortName evidence="9">AONS</shortName>
        <ecNumber evidence="9">2.3.1.47</ecNumber>
    </recommendedName>
    <alternativeName>
        <fullName evidence="9">7-keto-8-amino-pelargonic acid synthase</fullName>
        <shortName evidence="9">7-KAP synthase</shortName>
        <shortName evidence="9">KAPA synthase</shortName>
    </alternativeName>
    <alternativeName>
        <fullName evidence="9">8-amino-7-ketopelargonate synthase</fullName>
    </alternativeName>
</protein>
<feature type="binding site" evidence="9">
    <location>
        <position position="243"/>
    </location>
    <ligand>
        <name>pyridoxal 5'-phosphate</name>
        <dbReference type="ChEBI" id="CHEBI:597326"/>
    </ligand>
</feature>
<evidence type="ECO:0000256" key="4">
    <source>
        <dbReference type="ARBA" id="ARBA00011738"/>
    </source>
</evidence>
<feature type="binding site" evidence="9">
    <location>
        <position position="187"/>
    </location>
    <ligand>
        <name>pyridoxal 5'-phosphate</name>
        <dbReference type="ChEBI" id="CHEBI:597326"/>
    </ligand>
</feature>
<sequence length="409" mass="42351">MARPRLRDRIAALAAARADAGAVRVQRRVDRREGTRAVVDGRRLLNFCSNDYLGLAEHPEVRDALVAAAPLHGVGAAASAVVCGHHAIHARLEEALADWLGAQRALLFGSGYQANLGVLQALLGATAKDGEALCVQDRLNHASLIDGARLAGCALRRYPHADAEGAGRQLRASPDAPALIATDGVFSMDGDIAPLRELALLARAESALLYVDDAHGVGVLGREGAGSAAAAGLGRGDALQLVTFGKALGGQGAAVVGDAALIEHIAQHARAHVYTTAPSPALAAAMLASVAVARREQWRRAKLQALIARFRRGAGQLGLPLAESFTPIQPILLGDNAAALAASRVLEEAGIWVAAIRPPTVPQGQARLRVALSAAHGEEDIDMLLDALCLACAGAPKPIQPAHRLLAEG</sequence>
<dbReference type="InterPro" id="IPR015424">
    <property type="entry name" value="PyrdxlP-dep_Trfase"/>
</dbReference>
<dbReference type="UniPathway" id="UPA00078"/>
<keyword evidence="5 9" id="KW-0808">Transferase</keyword>
<keyword evidence="7 9" id="KW-0663">Pyridoxal phosphate</keyword>
<keyword evidence="12" id="KW-0012">Acyltransferase</keyword>
<dbReference type="EMBL" id="JAGQFT020000004">
    <property type="protein sequence ID" value="MBS7457141.1"/>
    <property type="molecule type" value="Genomic_DNA"/>
</dbReference>
<feature type="modified residue" description="N6-(pyridoxal phosphate)lysine" evidence="9 10">
    <location>
        <position position="246"/>
    </location>
</feature>
<dbReference type="PANTHER" id="PTHR13693">
    <property type="entry name" value="CLASS II AMINOTRANSFERASE/8-AMINO-7-OXONONANOATE SYNTHASE"/>
    <property type="match status" value="1"/>
</dbReference>
<dbReference type="EMBL" id="JAGQFT010000108">
    <property type="protein sequence ID" value="MBR0563197.1"/>
    <property type="molecule type" value="Genomic_DNA"/>
</dbReference>
<dbReference type="PANTHER" id="PTHR13693:SF100">
    <property type="entry name" value="8-AMINO-7-OXONONANOATE SYNTHASE"/>
    <property type="match status" value="1"/>
</dbReference>
<comment type="pathway">
    <text evidence="2 9">Cofactor biosynthesis; biotin biosynthesis.</text>
</comment>
<dbReference type="GO" id="GO:0030170">
    <property type="term" value="F:pyridoxal phosphate binding"/>
    <property type="evidence" value="ECO:0007669"/>
    <property type="project" value="UniProtKB-UniRule"/>
</dbReference>
<dbReference type="InterPro" id="IPR015422">
    <property type="entry name" value="PyrdxlP-dep_Trfase_small"/>
</dbReference>
<dbReference type="RefSeq" id="WP_211927115.1">
    <property type="nucleotide sequence ID" value="NZ_JAGQFT020000004.1"/>
</dbReference>
<dbReference type="PROSITE" id="PS00599">
    <property type="entry name" value="AA_TRANSFER_CLASS_2"/>
    <property type="match status" value="1"/>
</dbReference>
<comment type="caution">
    <text evidence="12">The sequence shown here is derived from an EMBL/GenBank/DDBJ whole genome shotgun (WGS) entry which is preliminary data.</text>
</comment>
<gene>
    <name evidence="9 12" type="primary">bioF</name>
    <name evidence="13" type="ORF">KB893_008320</name>
    <name evidence="12" type="ORF">KB893_11840</name>
</gene>
<dbReference type="Pfam" id="PF00155">
    <property type="entry name" value="Aminotran_1_2"/>
    <property type="match status" value="1"/>
</dbReference>
<dbReference type="InterPro" id="IPR022834">
    <property type="entry name" value="AONS_Proteobacteria"/>
</dbReference>
<feature type="binding site" evidence="9">
    <location>
        <position position="215"/>
    </location>
    <ligand>
        <name>pyridoxal 5'-phosphate</name>
        <dbReference type="ChEBI" id="CHEBI:597326"/>
    </ligand>
</feature>
<reference evidence="13 14" key="1">
    <citation type="journal article" date="2021" name="Microbiol. Resour. Announc.">
        <title>Draft Genome Sequence of Coralloluteibacterium stylophorae LMG 29479T.</title>
        <authorList>
            <person name="Karlyshev A.V."/>
            <person name="Kudryashova E.B."/>
            <person name="Ariskina E.V."/>
            <person name="Conroy A.P."/>
            <person name="Abidueva E.Y."/>
        </authorList>
    </citation>
    <scope>NUCLEOTIDE SEQUENCE [LARGE SCALE GENOMIC DNA]</scope>
    <source>
        <strain evidence="13 14">LMG 29479</strain>
    </source>
</reference>
<evidence type="ECO:0000256" key="8">
    <source>
        <dbReference type="ARBA" id="ARBA00047715"/>
    </source>
</evidence>
<proteinExistence type="inferred from homology"/>
<dbReference type="HAMAP" id="MF_01693">
    <property type="entry name" value="BioF_aminotrans_2"/>
    <property type="match status" value="1"/>
</dbReference>
<evidence type="ECO:0000256" key="3">
    <source>
        <dbReference type="ARBA" id="ARBA00010008"/>
    </source>
</evidence>
<evidence type="ECO:0000256" key="9">
    <source>
        <dbReference type="HAMAP-Rule" id="MF_01693"/>
    </source>
</evidence>
<evidence type="ECO:0000256" key="1">
    <source>
        <dbReference type="ARBA" id="ARBA00001933"/>
    </source>
</evidence>
<feature type="domain" description="Aminotransferase class I/classII large" evidence="11">
    <location>
        <begin position="44"/>
        <end position="388"/>
    </location>
</feature>
<comment type="catalytic activity">
    <reaction evidence="8 9">
        <text>6-carboxyhexanoyl-[ACP] + L-alanine + H(+) = (8S)-8-amino-7-oxononanoate + holo-[ACP] + CO2</text>
        <dbReference type="Rhea" id="RHEA:42288"/>
        <dbReference type="Rhea" id="RHEA-COMP:9685"/>
        <dbReference type="Rhea" id="RHEA-COMP:9955"/>
        <dbReference type="ChEBI" id="CHEBI:15378"/>
        <dbReference type="ChEBI" id="CHEBI:16526"/>
        <dbReference type="ChEBI" id="CHEBI:57972"/>
        <dbReference type="ChEBI" id="CHEBI:64479"/>
        <dbReference type="ChEBI" id="CHEBI:78846"/>
        <dbReference type="ChEBI" id="CHEBI:149468"/>
        <dbReference type="EC" id="2.3.1.47"/>
    </reaction>
</comment>
<feature type="binding site" evidence="9">
    <location>
        <begin position="111"/>
        <end position="112"/>
    </location>
    <ligand>
        <name>pyridoxal 5'-phosphate</name>
        <dbReference type="ChEBI" id="CHEBI:597326"/>
    </ligand>
</feature>
<evidence type="ECO:0000256" key="2">
    <source>
        <dbReference type="ARBA" id="ARBA00004746"/>
    </source>
</evidence>
<accession>A0A8J8AY94</accession>
<evidence type="ECO:0000256" key="5">
    <source>
        <dbReference type="ARBA" id="ARBA00022679"/>
    </source>
</evidence>
<comment type="cofactor">
    <cofactor evidence="1 9 10">
        <name>pyridoxal 5'-phosphate</name>
        <dbReference type="ChEBI" id="CHEBI:597326"/>
    </cofactor>
</comment>
<dbReference type="InterPro" id="IPR050087">
    <property type="entry name" value="AON_synthase_class-II"/>
</dbReference>
<keyword evidence="14" id="KW-1185">Reference proteome</keyword>
<evidence type="ECO:0000313" key="13">
    <source>
        <dbReference type="EMBL" id="MBS7457141.1"/>
    </source>
</evidence>
<dbReference type="EC" id="2.3.1.47" evidence="9"/>
<dbReference type="Proteomes" id="UP000675747">
    <property type="component" value="Unassembled WGS sequence"/>
</dbReference>
<organism evidence="12">
    <name type="scientific">Coralloluteibacterium stylophorae</name>
    <dbReference type="NCBI Taxonomy" id="1776034"/>
    <lineage>
        <taxon>Bacteria</taxon>
        <taxon>Pseudomonadati</taxon>
        <taxon>Pseudomonadota</taxon>
        <taxon>Gammaproteobacteria</taxon>
        <taxon>Lysobacterales</taxon>
        <taxon>Lysobacteraceae</taxon>
        <taxon>Coralloluteibacterium</taxon>
    </lineage>
</organism>
<dbReference type="GO" id="GO:0008710">
    <property type="term" value="F:8-amino-7-oxononanoate synthase activity"/>
    <property type="evidence" value="ECO:0007669"/>
    <property type="project" value="UniProtKB-UniRule"/>
</dbReference>
<comment type="function">
    <text evidence="9">Catalyzes the decarboxylative condensation of pimeloyl-[acyl-carrier protein] and L-alanine to produce 8-amino-7-oxononanoate (AON), [acyl-carrier protein], and carbon dioxide.</text>
</comment>
<reference evidence="12" key="2">
    <citation type="submission" date="2021-04" db="EMBL/GenBank/DDBJ databases">
        <authorList>
            <person name="Karlyshev A.V."/>
        </authorList>
    </citation>
    <scope>NUCLEOTIDE SEQUENCE</scope>
    <source>
        <strain evidence="12">LMG 29479</strain>
    </source>
</reference>
<evidence type="ECO:0000259" key="11">
    <source>
        <dbReference type="Pfam" id="PF00155"/>
    </source>
</evidence>
<dbReference type="InterPro" id="IPR004723">
    <property type="entry name" value="AONS_Archaea/Proteobacteria"/>
</dbReference>
<feature type="binding site" evidence="9">
    <location>
        <position position="360"/>
    </location>
    <ligand>
        <name>substrate</name>
    </ligand>
</feature>
<dbReference type="GO" id="GO:0009102">
    <property type="term" value="P:biotin biosynthetic process"/>
    <property type="evidence" value="ECO:0007669"/>
    <property type="project" value="UniProtKB-UniRule"/>
</dbReference>
<dbReference type="Gene3D" id="3.40.640.10">
    <property type="entry name" value="Type I PLP-dependent aspartate aminotransferase-like (Major domain)"/>
    <property type="match status" value="1"/>
</dbReference>
<dbReference type="InterPro" id="IPR001917">
    <property type="entry name" value="Aminotrans_II_pyridoxalP_BS"/>
</dbReference>
<evidence type="ECO:0000256" key="6">
    <source>
        <dbReference type="ARBA" id="ARBA00022756"/>
    </source>
</evidence>
<dbReference type="SUPFAM" id="SSF53383">
    <property type="entry name" value="PLP-dependent transferases"/>
    <property type="match status" value="1"/>
</dbReference>
<feature type="binding site" evidence="9">
    <location>
        <position position="24"/>
    </location>
    <ligand>
        <name>substrate</name>
    </ligand>
</feature>
<dbReference type="InterPro" id="IPR004839">
    <property type="entry name" value="Aminotransferase_I/II_large"/>
</dbReference>
<feature type="binding site" evidence="9">
    <location>
        <position position="141"/>
    </location>
    <ligand>
        <name>substrate</name>
    </ligand>
</feature>
<comment type="similarity">
    <text evidence="3 9">Belongs to the class-II pyridoxal-phosphate-dependent aminotransferase family. BioF subfamily.</text>
</comment>
<evidence type="ECO:0000256" key="7">
    <source>
        <dbReference type="ARBA" id="ARBA00022898"/>
    </source>
</evidence>
<dbReference type="InterPro" id="IPR015421">
    <property type="entry name" value="PyrdxlP-dep_Trfase_major"/>
</dbReference>
<dbReference type="AlphaFoldDB" id="A0A8J8AY94"/>
<dbReference type="NCBIfam" id="TIGR00858">
    <property type="entry name" value="bioF"/>
    <property type="match status" value="1"/>
</dbReference>
<name>A0A8J8AY94_9GAMM</name>
<evidence type="ECO:0000256" key="10">
    <source>
        <dbReference type="PIRSR" id="PIRSR604723-51"/>
    </source>
</evidence>
<comment type="subunit">
    <text evidence="4 9">Homodimer.</text>
</comment>
<evidence type="ECO:0000313" key="12">
    <source>
        <dbReference type="EMBL" id="MBR0563197.1"/>
    </source>
</evidence>
<dbReference type="Gene3D" id="3.90.1150.10">
    <property type="entry name" value="Aspartate Aminotransferase, domain 1"/>
    <property type="match status" value="1"/>
</dbReference>